<accession>A0ABT4ZTY6</accession>
<dbReference type="Proteomes" id="UP001211711">
    <property type="component" value="Unassembled WGS sequence"/>
</dbReference>
<dbReference type="RefSeq" id="WP_096567950.1">
    <property type="nucleotide sequence ID" value="NZ_JAQMTI010000168.1"/>
</dbReference>
<organism evidence="1 2">
    <name type="scientific">Sphaerospermopsis kisseleviana CS-549</name>
    <dbReference type="NCBI Taxonomy" id="3021783"/>
    <lineage>
        <taxon>Bacteria</taxon>
        <taxon>Bacillati</taxon>
        <taxon>Cyanobacteriota</taxon>
        <taxon>Cyanophyceae</taxon>
        <taxon>Nostocales</taxon>
        <taxon>Aphanizomenonaceae</taxon>
        <taxon>Sphaerospermopsis</taxon>
        <taxon>Sphaerospermopsis kisseleviana</taxon>
    </lineage>
</organism>
<sequence length="80" mass="9259">MTSGHLAVVKDGKIELLSPVSIPEGTKVFIIPILPEDKNTEETENWEKFSLNNLNQCYAENEPEYTLESIKEYNPDYERR</sequence>
<dbReference type="EMBL" id="JAQMTI010000168">
    <property type="protein sequence ID" value="MDB9442449.1"/>
    <property type="molecule type" value="Genomic_DNA"/>
</dbReference>
<name>A0ABT4ZTY6_9CYAN</name>
<evidence type="ECO:0000313" key="2">
    <source>
        <dbReference type="Proteomes" id="UP001211711"/>
    </source>
</evidence>
<comment type="caution">
    <text evidence="1">The sequence shown here is derived from an EMBL/GenBank/DDBJ whole genome shotgun (WGS) entry which is preliminary data.</text>
</comment>
<keyword evidence="2" id="KW-1185">Reference proteome</keyword>
<keyword evidence="1" id="KW-0378">Hydrolase</keyword>
<gene>
    <name evidence="1" type="ORF">PN497_13915</name>
</gene>
<evidence type="ECO:0000313" key="1">
    <source>
        <dbReference type="EMBL" id="MDB9442449.1"/>
    </source>
</evidence>
<protein>
    <submittedName>
        <fullName evidence="1">Glycosyl hydrolase family 31</fullName>
    </submittedName>
</protein>
<proteinExistence type="predicted"/>
<reference evidence="1 2" key="1">
    <citation type="submission" date="2023-01" db="EMBL/GenBank/DDBJ databases">
        <title>Genomes from the Australian National Cyanobacteria Reference Collection.</title>
        <authorList>
            <person name="Willis A."/>
            <person name="Lee E.M.F."/>
        </authorList>
    </citation>
    <scope>NUCLEOTIDE SEQUENCE [LARGE SCALE GENOMIC DNA]</scope>
    <source>
        <strain evidence="1 2">CS-549</strain>
    </source>
</reference>
<dbReference type="GO" id="GO:0016787">
    <property type="term" value="F:hydrolase activity"/>
    <property type="evidence" value="ECO:0007669"/>
    <property type="project" value="UniProtKB-KW"/>
</dbReference>